<evidence type="ECO:0000313" key="1">
    <source>
        <dbReference type="EMBL" id="WWD85421.1"/>
    </source>
</evidence>
<accession>A0ABZ2F0Y6</accession>
<gene>
    <name evidence="1" type="ORF">TEGL_39320</name>
</gene>
<organism evidence="1 2">
    <name type="scientific">Terrisporobacter glycolicus ATCC 14880 = DSM 1288</name>
    <dbReference type="NCBI Taxonomy" id="1121315"/>
    <lineage>
        <taxon>Bacteria</taxon>
        <taxon>Bacillati</taxon>
        <taxon>Bacillota</taxon>
        <taxon>Clostridia</taxon>
        <taxon>Peptostreptococcales</taxon>
        <taxon>Peptostreptococcaceae</taxon>
        <taxon>Terrisporobacter</taxon>
    </lineage>
</organism>
<name>A0ABZ2F0Y6_9FIRM</name>
<sequence>MKMNQIMSWICLISICFLLLQVMIFLCEDTLRVFNKVSCNNKKNNRKPSTVNVTYNYKNKIAK</sequence>
<keyword evidence="2" id="KW-1185">Reference proteome</keyword>
<dbReference type="EMBL" id="CP117523">
    <property type="protein sequence ID" value="WWD85421.1"/>
    <property type="molecule type" value="Genomic_DNA"/>
</dbReference>
<reference evidence="1 2" key="1">
    <citation type="journal article" date="2023" name="PLoS ONE">
        <title>Genome-based metabolic and phylogenomic analysis of three Terrisporobacter species.</title>
        <authorList>
            <person name="Boer T."/>
            <person name="Bengelsdorf F.R."/>
            <person name="Bomeke M."/>
            <person name="Daniel R."/>
            <person name="Poehlein A."/>
        </authorList>
    </citation>
    <scope>NUCLEOTIDE SEQUENCE [LARGE SCALE GENOMIC DNA]</scope>
    <source>
        <strain evidence="1 2">DSM 1288</strain>
    </source>
</reference>
<dbReference type="Proteomes" id="UP001348492">
    <property type="component" value="Chromosome"/>
</dbReference>
<evidence type="ECO:0000313" key="2">
    <source>
        <dbReference type="Proteomes" id="UP001348492"/>
    </source>
</evidence>
<protein>
    <submittedName>
        <fullName evidence="1">Uncharacterized protein</fullName>
    </submittedName>
</protein>
<proteinExistence type="predicted"/>